<name>A0ACB7J809_PLECO</name>
<sequence length="467" mass="52626">MDPLSITSAVISFVDIAKQIKDSVDKVGQNHQILEELMEDVIEELTELHKLCQDEQGRLGHLDPEWTCSLERLKSELMHVLDRCMKLTKRRKAHRALSSAINFLISWSKNPEIEAHIYRLRDPVSSVHRRFHYASSSRVERTENRLLVASSERSVILNRLDSAMSQLLIESHANGTYPASALDHADPNGFDYEYLHWQVQKAAAMLARISTTHIFTIKETRGPASFGYSSRHGWPSRASLMRSTTVEVLQTLQLLDIEPSNLALWEGADHLMDLCLYLSDVMLQEDAAAIFIGSPTYTKPSCREIRVPTYLTLPGDLDVFPTFTLGPRKDWTLRSGHLHLYSDHLAANGHFDDALTYAVEVLAMQRKAPTAQQGSDCLAVSWKMFSLGVYAYLLLYIALGQYQHCTVDISYWLTVRRKEHQYIASRMFSPGSPLMASISDFNEDDLGSEDSSGEGGYDAQSAALVQT</sequence>
<gene>
    <name evidence="1" type="ORF">CCMSSC00406_0006072</name>
</gene>
<protein>
    <submittedName>
        <fullName evidence="1">Uncharacterized protein</fullName>
    </submittedName>
</protein>
<evidence type="ECO:0000313" key="1">
    <source>
        <dbReference type="EMBL" id="KAG9226703.1"/>
    </source>
</evidence>
<dbReference type="EMBL" id="WQMT02000002">
    <property type="protein sequence ID" value="KAG9226703.1"/>
    <property type="molecule type" value="Genomic_DNA"/>
</dbReference>
<dbReference type="Proteomes" id="UP000824881">
    <property type="component" value="Unassembled WGS sequence"/>
</dbReference>
<accession>A0ACB7J809</accession>
<reference evidence="1 2" key="1">
    <citation type="journal article" date="2021" name="Appl. Environ. Microbiol.">
        <title>Genetic linkage and physical mapping for an oyster mushroom Pleurotus cornucopiae and QTL analysis for the trait cap color.</title>
        <authorList>
            <person name="Zhang Y."/>
            <person name="Gao W."/>
            <person name="Sonnenberg A."/>
            <person name="Chen Q."/>
            <person name="Zhang J."/>
            <person name="Huang C."/>
        </authorList>
    </citation>
    <scope>NUCLEOTIDE SEQUENCE [LARGE SCALE GENOMIC DNA]</scope>
    <source>
        <strain evidence="1">CCMSSC00406</strain>
    </source>
</reference>
<organism evidence="1 2">
    <name type="scientific">Pleurotus cornucopiae</name>
    <name type="common">Cornucopia mushroom</name>
    <dbReference type="NCBI Taxonomy" id="5321"/>
    <lineage>
        <taxon>Eukaryota</taxon>
        <taxon>Fungi</taxon>
        <taxon>Dikarya</taxon>
        <taxon>Basidiomycota</taxon>
        <taxon>Agaricomycotina</taxon>
        <taxon>Agaricomycetes</taxon>
        <taxon>Agaricomycetidae</taxon>
        <taxon>Agaricales</taxon>
        <taxon>Pleurotineae</taxon>
        <taxon>Pleurotaceae</taxon>
        <taxon>Pleurotus</taxon>
    </lineage>
</organism>
<evidence type="ECO:0000313" key="2">
    <source>
        <dbReference type="Proteomes" id="UP000824881"/>
    </source>
</evidence>
<keyword evidence="2" id="KW-1185">Reference proteome</keyword>
<comment type="caution">
    <text evidence="1">The sequence shown here is derived from an EMBL/GenBank/DDBJ whole genome shotgun (WGS) entry which is preliminary data.</text>
</comment>
<proteinExistence type="predicted"/>